<dbReference type="GO" id="GO:0045881">
    <property type="term" value="P:positive regulation of sporulation resulting in formation of a cellular spore"/>
    <property type="evidence" value="ECO:0007669"/>
    <property type="project" value="TreeGrafter"/>
</dbReference>
<reference evidence="2 3" key="1">
    <citation type="submission" date="2013-09" db="EMBL/GenBank/DDBJ databases">
        <title>High correlation between genotypes and phenotypes of environmental bacteria Comamonas testosteroni strains.</title>
        <authorList>
            <person name="Liu L."/>
            <person name="Zhu W."/>
            <person name="Xia X."/>
            <person name="Xu B."/>
            <person name="Luo M."/>
            <person name="Wang G."/>
        </authorList>
    </citation>
    <scope>NUCLEOTIDE SEQUENCE [LARGE SCALE GENOMIC DNA]</scope>
    <source>
        <strain evidence="2 3">JL14</strain>
    </source>
</reference>
<dbReference type="PANTHER" id="PTHR33375:SF1">
    <property type="entry name" value="CHROMOSOME-PARTITIONING PROTEIN PARB-RELATED"/>
    <property type="match status" value="1"/>
</dbReference>
<accession>A0A0E3BY60</accession>
<dbReference type="GO" id="GO:0005694">
    <property type="term" value="C:chromosome"/>
    <property type="evidence" value="ECO:0007669"/>
    <property type="project" value="TreeGrafter"/>
</dbReference>
<evidence type="ECO:0000313" key="2">
    <source>
        <dbReference type="EMBL" id="KGG87397.1"/>
    </source>
</evidence>
<dbReference type="GO" id="GO:0007059">
    <property type="term" value="P:chromosome segregation"/>
    <property type="evidence" value="ECO:0007669"/>
    <property type="project" value="TreeGrafter"/>
</dbReference>
<dbReference type="SUPFAM" id="SSF109709">
    <property type="entry name" value="KorB DNA-binding domain-like"/>
    <property type="match status" value="1"/>
</dbReference>
<evidence type="ECO:0000313" key="3">
    <source>
        <dbReference type="Proteomes" id="UP000029567"/>
    </source>
</evidence>
<dbReference type="RefSeq" id="WP_034381950.1">
    <property type="nucleotide sequence ID" value="NZ_AWTN01000108.1"/>
</dbReference>
<proteinExistence type="predicted"/>
<organism evidence="2 3">
    <name type="scientific">Comamonas thiooxydans</name>
    <dbReference type="NCBI Taxonomy" id="363952"/>
    <lineage>
        <taxon>Bacteria</taxon>
        <taxon>Pseudomonadati</taxon>
        <taxon>Pseudomonadota</taxon>
        <taxon>Betaproteobacteria</taxon>
        <taxon>Burkholderiales</taxon>
        <taxon>Comamonadaceae</taxon>
        <taxon>Comamonas</taxon>
    </lineage>
</organism>
<evidence type="ECO:0000256" key="1">
    <source>
        <dbReference type="SAM" id="MobiDB-lite"/>
    </source>
</evidence>
<dbReference type="InterPro" id="IPR036086">
    <property type="entry name" value="ParB/Sulfiredoxin_sf"/>
</dbReference>
<dbReference type="EMBL" id="AWTN01000108">
    <property type="protein sequence ID" value="KGG87397.1"/>
    <property type="molecule type" value="Genomic_DNA"/>
</dbReference>
<dbReference type="PANTHER" id="PTHR33375">
    <property type="entry name" value="CHROMOSOME-PARTITIONING PROTEIN PARB-RELATED"/>
    <property type="match status" value="1"/>
</dbReference>
<feature type="compositionally biased region" description="Low complexity" evidence="1">
    <location>
        <begin position="404"/>
        <end position="419"/>
    </location>
</feature>
<comment type="caution">
    <text evidence="2">The sequence shown here is derived from an EMBL/GenBank/DDBJ whole genome shotgun (WGS) entry which is preliminary data.</text>
</comment>
<protein>
    <recommendedName>
        <fullName evidence="4">ParB/Sulfiredoxin domain-containing protein</fullName>
    </recommendedName>
</protein>
<name>A0A0E3BY60_9BURK</name>
<feature type="region of interest" description="Disordered" evidence="1">
    <location>
        <begin position="336"/>
        <end position="466"/>
    </location>
</feature>
<dbReference type="AlphaFoldDB" id="A0A0E3BY60"/>
<dbReference type="InterPro" id="IPR050336">
    <property type="entry name" value="Chromosome_partition/occlusion"/>
</dbReference>
<dbReference type="Gene3D" id="1.10.10.2830">
    <property type="match status" value="1"/>
</dbReference>
<gene>
    <name evidence="2" type="ORF">P245_20250</name>
</gene>
<dbReference type="Proteomes" id="UP000029567">
    <property type="component" value="Unassembled WGS sequence"/>
</dbReference>
<feature type="compositionally biased region" description="Low complexity" evidence="1">
    <location>
        <begin position="426"/>
        <end position="443"/>
    </location>
</feature>
<feature type="compositionally biased region" description="Basic and acidic residues" evidence="1">
    <location>
        <begin position="343"/>
        <end position="395"/>
    </location>
</feature>
<dbReference type="SUPFAM" id="SSF110849">
    <property type="entry name" value="ParB/Sulfiredoxin"/>
    <property type="match status" value="1"/>
</dbReference>
<evidence type="ECO:0008006" key="4">
    <source>
        <dbReference type="Google" id="ProtNLM"/>
    </source>
</evidence>
<sequence length="466" mass="50679">MSDGEQQVEVTSTKDQVQIAQQPSADIVFATPSDIEAFDSEKARAIAEFDDSRIKILSNREVSVTVRGERGKANPSIRLENFFIVPGLNARLQTQEWEDHIEWLTGQILKEGFREDCPLLVFPTLDESGQHKYGIISGESRFHAATRAAKRGAPIVSLPVVLTSEGSSMEEMSIQVATSNTGKPFTPLELALLAQRFAKWRKEPAEIARFMKVSTNYVHQLLRIASAPHQVRAMIQDGTVSFGTALAAINADSTTAVESLQKGVAMAKAAGKGRLTNKFLPEKQAEKAARTFSPEMHAFLKRLQSNELTMGLMEDEDRTALNDLVKKIEEMANATPESIAQAKAEKDAAAKEKKEEQARKKKLAADNKAKALARKQEAAAKRENKRAEKNQKDQDQNQSAIGRGTSAKATTGKKAADGANKPSKGKANATSQAQASAGTSKATVRIRDGADLGGSEDDDAQRHPDD</sequence>